<evidence type="ECO:0000313" key="3">
    <source>
        <dbReference type="EMBL" id="SFK82105.1"/>
    </source>
</evidence>
<dbReference type="Proteomes" id="UP000198755">
    <property type="component" value="Unassembled WGS sequence"/>
</dbReference>
<dbReference type="Pfam" id="PF14490">
    <property type="entry name" value="HHH_RecD2"/>
    <property type="match status" value="1"/>
</dbReference>
<feature type="non-terminal residue" evidence="3">
    <location>
        <position position="215"/>
    </location>
</feature>
<evidence type="ECO:0000256" key="1">
    <source>
        <dbReference type="SAM" id="Phobius"/>
    </source>
</evidence>
<keyword evidence="4" id="KW-1185">Reference proteome</keyword>
<keyword evidence="1" id="KW-0812">Transmembrane</keyword>
<name>A0A1I4CMH3_9HYPH</name>
<dbReference type="GO" id="GO:0003677">
    <property type="term" value="F:DNA binding"/>
    <property type="evidence" value="ECO:0007669"/>
    <property type="project" value="InterPro"/>
</dbReference>
<gene>
    <name evidence="3" type="ORF">SAMN05444581_1251</name>
</gene>
<sequence>MKPAHTNPSRETLAGTVERVTFHNEENGFAVLKVKARGRRDLVTLVGHAAFISAGEFIHAVGVWLTDRTHGLQFKADTLKTTPPTTAEGIEKYLGSGMVRGIGPVLAKRIVGAFGEATFEIIEAAPEKLREVPGIGEFRAGKIAAGWAEQKAVRDIMIFLHSHGVGTSRAVRIFKTYGHDAIGVMTEDPYRLARDIKGIGFRTADAIAMKMGMTK</sequence>
<reference evidence="3 4" key="1">
    <citation type="submission" date="2016-10" db="EMBL/GenBank/DDBJ databases">
        <authorList>
            <person name="de Groot N.N."/>
        </authorList>
    </citation>
    <scope>NUCLEOTIDE SEQUENCE [LARGE SCALE GENOMIC DNA]</scope>
    <source>
        <strain evidence="3 4">NE2</strain>
    </source>
</reference>
<dbReference type="STRING" id="1612308.SAMN05444581_1251"/>
<dbReference type="EMBL" id="FOSN01000025">
    <property type="protein sequence ID" value="SFK82105.1"/>
    <property type="molecule type" value="Genomic_DNA"/>
</dbReference>
<dbReference type="InterPro" id="IPR055446">
    <property type="entry name" value="RecD2_N_OB"/>
</dbReference>
<dbReference type="Gene3D" id="1.10.150.20">
    <property type="entry name" value="5' to 3' exonuclease, C-terminal subdomain"/>
    <property type="match status" value="1"/>
</dbReference>
<proteinExistence type="predicted"/>
<feature type="domain" description="Helix-hairpin-helix DNA-binding motif class 1" evidence="2">
    <location>
        <begin position="127"/>
        <end position="146"/>
    </location>
</feature>
<feature type="domain" description="Helix-hairpin-helix DNA-binding motif class 1" evidence="2">
    <location>
        <begin position="99"/>
        <end position="113"/>
    </location>
</feature>
<dbReference type="InterPro" id="IPR029493">
    <property type="entry name" value="RecD2-like_HHH"/>
</dbReference>
<feature type="domain" description="Helix-hairpin-helix DNA-binding motif class 1" evidence="2">
    <location>
        <begin position="191"/>
        <end position="210"/>
    </location>
</feature>
<dbReference type="RefSeq" id="WP_244532414.1">
    <property type="nucleotide sequence ID" value="NZ_FOSN01000025.1"/>
</dbReference>
<protein>
    <submittedName>
        <fullName evidence="3">Exodeoxyribonuclease V alpha subunit</fullName>
    </submittedName>
</protein>
<dbReference type="Pfam" id="PF14520">
    <property type="entry name" value="HHH_5"/>
    <property type="match status" value="1"/>
</dbReference>
<organism evidence="3 4">
    <name type="scientific">Methylocapsa palsarum</name>
    <dbReference type="NCBI Taxonomy" id="1612308"/>
    <lineage>
        <taxon>Bacteria</taxon>
        <taxon>Pseudomonadati</taxon>
        <taxon>Pseudomonadota</taxon>
        <taxon>Alphaproteobacteria</taxon>
        <taxon>Hyphomicrobiales</taxon>
        <taxon>Beijerinckiaceae</taxon>
        <taxon>Methylocapsa</taxon>
    </lineage>
</organism>
<evidence type="ECO:0000259" key="2">
    <source>
        <dbReference type="SMART" id="SM00278"/>
    </source>
</evidence>
<dbReference type="SUPFAM" id="SSF47781">
    <property type="entry name" value="RuvA domain 2-like"/>
    <property type="match status" value="1"/>
</dbReference>
<dbReference type="InterPro" id="IPR010994">
    <property type="entry name" value="RuvA_2-like"/>
</dbReference>
<dbReference type="SMART" id="SM00278">
    <property type="entry name" value="HhH1"/>
    <property type="match status" value="3"/>
</dbReference>
<keyword evidence="1" id="KW-1133">Transmembrane helix</keyword>
<dbReference type="InterPro" id="IPR003583">
    <property type="entry name" value="Hlx-hairpin-Hlx_DNA-bd_motif"/>
</dbReference>
<evidence type="ECO:0000313" key="4">
    <source>
        <dbReference type="Proteomes" id="UP000198755"/>
    </source>
</evidence>
<accession>A0A1I4CMH3</accession>
<dbReference type="AlphaFoldDB" id="A0A1I4CMH3"/>
<keyword evidence="1" id="KW-0472">Membrane</keyword>
<dbReference type="GO" id="GO:0006281">
    <property type="term" value="P:DNA repair"/>
    <property type="evidence" value="ECO:0007669"/>
    <property type="project" value="InterPro"/>
</dbReference>
<feature type="transmembrane region" description="Helical" evidence="1">
    <location>
        <begin position="42"/>
        <end position="65"/>
    </location>
</feature>
<dbReference type="Pfam" id="PF23139">
    <property type="entry name" value="OB_YrrC"/>
    <property type="match status" value="1"/>
</dbReference>